<dbReference type="Pfam" id="PF13493">
    <property type="entry name" value="DUF4118"/>
    <property type="match status" value="1"/>
</dbReference>
<evidence type="ECO:0000256" key="10">
    <source>
        <dbReference type="ARBA" id="ARBA00023136"/>
    </source>
</evidence>
<dbReference type="InterPro" id="IPR003594">
    <property type="entry name" value="HATPase_dom"/>
</dbReference>
<feature type="transmembrane region" description="Helical" evidence="11">
    <location>
        <begin position="21"/>
        <end position="54"/>
    </location>
</feature>
<feature type="domain" description="Histidine kinase" evidence="12">
    <location>
        <begin position="288"/>
        <end position="490"/>
    </location>
</feature>
<accession>A0A1I0JQR0</accession>
<dbReference type="InterPro" id="IPR029016">
    <property type="entry name" value="GAF-like_dom_sf"/>
</dbReference>
<evidence type="ECO:0000256" key="4">
    <source>
        <dbReference type="ARBA" id="ARBA00022692"/>
    </source>
</evidence>
<dbReference type="PROSITE" id="PS50109">
    <property type="entry name" value="HIS_KIN"/>
    <property type="match status" value="1"/>
</dbReference>
<dbReference type="GeneID" id="93279947"/>
<evidence type="ECO:0000256" key="11">
    <source>
        <dbReference type="SAM" id="Phobius"/>
    </source>
</evidence>
<evidence type="ECO:0000256" key="6">
    <source>
        <dbReference type="ARBA" id="ARBA00022777"/>
    </source>
</evidence>
<dbReference type="SUPFAM" id="SSF55874">
    <property type="entry name" value="ATPase domain of HSP90 chaperone/DNA topoisomerase II/histidine kinase"/>
    <property type="match status" value="1"/>
</dbReference>
<dbReference type="PANTHER" id="PTHR45569:SF1">
    <property type="entry name" value="SENSOR PROTEIN KDPD"/>
    <property type="match status" value="1"/>
</dbReference>
<keyword evidence="5" id="KW-0547">Nucleotide-binding</keyword>
<keyword evidence="6 13" id="KW-0418">Kinase</keyword>
<dbReference type="PANTHER" id="PTHR45569">
    <property type="entry name" value="SENSOR PROTEIN KDPD"/>
    <property type="match status" value="1"/>
</dbReference>
<dbReference type="InterPro" id="IPR005467">
    <property type="entry name" value="His_kinase_dom"/>
</dbReference>
<evidence type="ECO:0000259" key="12">
    <source>
        <dbReference type="PROSITE" id="PS50109"/>
    </source>
</evidence>
<organism evidence="13 14">
    <name type="scientific">Enterocloster lavalensis</name>
    <dbReference type="NCBI Taxonomy" id="460384"/>
    <lineage>
        <taxon>Bacteria</taxon>
        <taxon>Bacillati</taxon>
        <taxon>Bacillota</taxon>
        <taxon>Clostridia</taxon>
        <taxon>Lachnospirales</taxon>
        <taxon>Lachnospiraceae</taxon>
        <taxon>Enterocloster</taxon>
    </lineage>
</organism>
<keyword evidence="8 11" id="KW-1133">Transmembrane helix</keyword>
<dbReference type="InterPro" id="IPR036890">
    <property type="entry name" value="HATPase_C_sf"/>
</dbReference>
<keyword evidence="3" id="KW-0808">Transferase</keyword>
<evidence type="ECO:0000256" key="7">
    <source>
        <dbReference type="ARBA" id="ARBA00022840"/>
    </source>
</evidence>
<evidence type="ECO:0000256" key="2">
    <source>
        <dbReference type="ARBA" id="ARBA00022553"/>
    </source>
</evidence>
<dbReference type="GO" id="GO:0005524">
    <property type="term" value="F:ATP binding"/>
    <property type="evidence" value="ECO:0007669"/>
    <property type="project" value="UniProtKB-KW"/>
</dbReference>
<evidence type="ECO:0000313" key="13">
    <source>
        <dbReference type="EMBL" id="SEU12987.1"/>
    </source>
</evidence>
<keyword evidence="2" id="KW-0597">Phosphoprotein</keyword>
<dbReference type="AlphaFoldDB" id="A0A1I0JQR0"/>
<proteinExistence type="predicted"/>
<dbReference type="InterPro" id="IPR052023">
    <property type="entry name" value="Histidine_kinase_KdpD"/>
</dbReference>
<evidence type="ECO:0000256" key="8">
    <source>
        <dbReference type="ARBA" id="ARBA00022989"/>
    </source>
</evidence>
<dbReference type="Pfam" id="PF02518">
    <property type="entry name" value="HATPase_c"/>
    <property type="match status" value="1"/>
</dbReference>
<keyword evidence="9" id="KW-0902">Two-component regulatory system</keyword>
<evidence type="ECO:0000313" key="14">
    <source>
        <dbReference type="Proteomes" id="UP000198508"/>
    </source>
</evidence>
<gene>
    <name evidence="13" type="ORF">SAMN05216313_13439</name>
</gene>
<reference evidence="14" key="1">
    <citation type="submission" date="2016-10" db="EMBL/GenBank/DDBJ databases">
        <authorList>
            <person name="Varghese N."/>
            <person name="Submissions S."/>
        </authorList>
    </citation>
    <scope>NUCLEOTIDE SEQUENCE [LARGE SCALE GENOMIC DNA]</scope>
    <source>
        <strain evidence="14">NLAE-zl-G277</strain>
    </source>
</reference>
<evidence type="ECO:0000256" key="5">
    <source>
        <dbReference type="ARBA" id="ARBA00022741"/>
    </source>
</evidence>
<protein>
    <submittedName>
        <fullName evidence="13">Histidine kinase-, DNA gyrase B-, and HSP90-like ATPase</fullName>
    </submittedName>
</protein>
<dbReference type="RefSeq" id="WP_092369813.1">
    <property type="nucleotide sequence ID" value="NZ_DAINWJ010000233.1"/>
</dbReference>
<name>A0A1I0JQR0_9FIRM</name>
<dbReference type="Proteomes" id="UP000198508">
    <property type="component" value="Unassembled WGS sequence"/>
</dbReference>
<sequence length="491" mass="53800">MWDNGRFAGTPARKTGTALAIYCLATLFAVGLFAVGLRVENIILVYLISVIVMMIELRAFVWGGLYTIVCIITFNFLFTEPRFTLRVADPNYVIMMAIFLAVSAITGLLLSWLQEQVELSRQNEKRMKALLEISSGYLTLTGMDNIVYYCLKSLYQAAGERCRVYIAQGPGKLGAPYYIKAQFPDESVMDNDTPADWCFINNTVCGANTSFFGDSGWVYLPIRNRDACLGVIGVYTEGREIDGGHMVFINTVLSEMAMAVEKERMVPRCSGRTAEKTDAVGPDAAARSFLRDFGEPLRQAAESAERLLQSGEADRDGRRRALSGLALKLETLHNRAANHLQAGLLETDGLKVMREKTDFVELAAAAIGPYKLCCGERIVWMSPAAPMFVRADSELMKLAMANVLNNALVHTPPESQVSVNLTGDEGYCRLEIADRGCGIAPRALSGEDMDNPRGGLVLCGEIVRANEGKMVVRSSRFGGTSIVISLKNETG</sequence>
<evidence type="ECO:0000256" key="1">
    <source>
        <dbReference type="ARBA" id="ARBA00004141"/>
    </source>
</evidence>
<evidence type="ECO:0000256" key="3">
    <source>
        <dbReference type="ARBA" id="ARBA00022679"/>
    </source>
</evidence>
<dbReference type="Gene3D" id="3.30.565.10">
    <property type="entry name" value="Histidine kinase-like ATPase, C-terminal domain"/>
    <property type="match status" value="1"/>
</dbReference>
<evidence type="ECO:0000256" key="9">
    <source>
        <dbReference type="ARBA" id="ARBA00023012"/>
    </source>
</evidence>
<dbReference type="EMBL" id="FOIM01000034">
    <property type="protein sequence ID" value="SEU12987.1"/>
    <property type="molecule type" value="Genomic_DNA"/>
</dbReference>
<dbReference type="InterPro" id="IPR025201">
    <property type="entry name" value="KdpD_TM"/>
</dbReference>
<dbReference type="STRING" id="460384.SAMN05216313_13439"/>
<dbReference type="GO" id="GO:0000155">
    <property type="term" value="F:phosphorelay sensor kinase activity"/>
    <property type="evidence" value="ECO:0007669"/>
    <property type="project" value="TreeGrafter"/>
</dbReference>
<feature type="transmembrane region" description="Helical" evidence="11">
    <location>
        <begin position="60"/>
        <end position="79"/>
    </location>
</feature>
<keyword evidence="7" id="KW-0067">ATP-binding</keyword>
<comment type="subcellular location">
    <subcellularLocation>
        <location evidence="1">Membrane</location>
        <topology evidence="1">Multi-pass membrane protein</topology>
    </subcellularLocation>
</comment>
<dbReference type="Gene3D" id="1.20.120.620">
    <property type="entry name" value="Backbone structure of the membrane domain of e. Coli histidine kinase receptor kdpd"/>
    <property type="match status" value="1"/>
</dbReference>
<dbReference type="SMART" id="SM00387">
    <property type="entry name" value="HATPase_c"/>
    <property type="match status" value="1"/>
</dbReference>
<dbReference type="InterPro" id="IPR038318">
    <property type="entry name" value="KdpD_sf"/>
</dbReference>
<keyword evidence="10 11" id="KW-0472">Membrane</keyword>
<keyword evidence="14" id="KW-1185">Reference proteome</keyword>
<feature type="transmembrane region" description="Helical" evidence="11">
    <location>
        <begin position="91"/>
        <end position="113"/>
    </location>
</feature>
<dbReference type="Gene3D" id="3.30.450.40">
    <property type="match status" value="1"/>
</dbReference>
<keyword evidence="4 11" id="KW-0812">Transmembrane</keyword>
<dbReference type="GO" id="GO:0005886">
    <property type="term" value="C:plasma membrane"/>
    <property type="evidence" value="ECO:0007669"/>
    <property type="project" value="TreeGrafter"/>
</dbReference>